<accession>A0AAD3D6U9</accession>
<evidence type="ECO:0000313" key="2">
    <source>
        <dbReference type="Proteomes" id="UP001054902"/>
    </source>
</evidence>
<keyword evidence="2" id="KW-1185">Reference proteome</keyword>
<gene>
    <name evidence="1" type="ORF">CTEN210_15274</name>
</gene>
<protein>
    <submittedName>
        <fullName evidence="1">Uncharacterized protein</fullName>
    </submittedName>
</protein>
<comment type="caution">
    <text evidence="1">The sequence shown here is derived from an EMBL/GenBank/DDBJ whole genome shotgun (WGS) entry which is preliminary data.</text>
</comment>
<reference evidence="1 2" key="1">
    <citation type="journal article" date="2021" name="Sci. Rep.">
        <title>The genome of the diatom Chaetoceros tenuissimus carries an ancient integrated fragment of an extant virus.</title>
        <authorList>
            <person name="Hongo Y."/>
            <person name="Kimura K."/>
            <person name="Takaki Y."/>
            <person name="Yoshida Y."/>
            <person name="Baba S."/>
            <person name="Kobayashi G."/>
            <person name="Nagasaki K."/>
            <person name="Hano T."/>
            <person name="Tomaru Y."/>
        </authorList>
    </citation>
    <scope>NUCLEOTIDE SEQUENCE [LARGE SCALE GENOMIC DNA]</scope>
    <source>
        <strain evidence="1 2">NIES-3715</strain>
    </source>
</reference>
<dbReference type="EMBL" id="BLLK01000062">
    <property type="protein sequence ID" value="GFH58798.1"/>
    <property type="molecule type" value="Genomic_DNA"/>
</dbReference>
<evidence type="ECO:0000313" key="1">
    <source>
        <dbReference type="EMBL" id="GFH58798.1"/>
    </source>
</evidence>
<dbReference type="Proteomes" id="UP001054902">
    <property type="component" value="Unassembled WGS sequence"/>
</dbReference>
<dbReference type="AlphaFoldDB" id="A0AAD3D6U9"/>
<organism evidence="1 2">
    <name type="scientific">Chaetoceros tenuissimus</name>
    <dbReference type="NCBI Taxonomy" id="426638"/>
    <lineage>
        <taxon>Eukaryota</taxon>
        <taxon>Sar</taxon>
        <taxon>Stramenopiles</taxon>
        <taxon>Ochrophyta</taxon>
        <taxon>Bacillariophyta</taxon>
        <taxon>Coscinodiscophyceae</taxon>
        <taxon>Chaetocerotophycidae</taxon>
        <taxon>Chaetocerotales</taxon>
        <taxon>Chaetocerotaceae</taxon>
        <taxon>Chaetoceros</taxon>
    </lineage>
</organism>
<name>A0AAD3D6U9_9STRA</name>
<proteinExistence type="predicted"/>
<sequence length="94" mass="11001">MVELAHYKAVNLARKLTSQNENDILGYSGYEDEIEKVEFTQGLCEKFAEQIIHVKHLPHECKQYKDLLDSMKENEKAHLLSEKERLRNIPEMIG</sequence>